<dbReference type="Gene3D" id="4.10.320.10">
    <property type="entry name" value="E3-binding domain"/>
    <property type="match status" value="1"/>
</dbReference>
<evidence type="ECO:0000313" key="8">
    <source>
        <dbReference type="Proteomes" id="UP000279336"/>
    </source>
</evidence>
<evidence type="ECO:0000256" key="1">
    <source>
        <dbReference type="ARBA" id="ARBA00023125"/>
    </source>
</evidence>
<dbReference type="InterPro" id="IPR036625">
    <property type="entry name" value="E3-bd_dom_sf"/>
</dbReference>
<feature type="domain" description="Lsr2 dimerization" evidence="3">
    <location>
        <begin position="1"/>
        <end position="57"/>
    </location>
</feature>
<reference evidence="6" key="1">
    <citation type="submission" date="2018-08" db="EMBL/GenBank/DDBJ databases">
        <authorList>
            <person name="Ferrada E.E."/>
            <person name="Latorre B.A."/>
        </authorList>
    </citation>
    <scope>NUCLEOTIDE SEQUENCE [LARGE SCALE GENOMIC DNA]</scope>
    <source>
        <strain evidence="6">Propionibacterium_australiense1</strain>
    </source>
</reference>
<dbReference type="Pfam" id="PF11774">
    <property type="entry name" value="Lsr2"/>
    <property type="match status" value="1"/>
</dbReference>
<dbReference type="RefSeq" id="WP_119161573.1">
    <property type="nucleotide sequence ID" value="NZ_LR134442.1"/>
</dbReference>
<sequence length="108" mass="11884">MARKVQVILTDDVDGSEAAETVNFGLDGVTYEIDLSEENASRLRDQLAHWVGNARRVSGRRSTGRRSGGGSTSNAAKIRKWAQENGHEVPPRGRIPNEVRQAYEAAQH</sequence>
<dbReference type="OrthoDB" id="4113332at2"/>
<evidence type="ECO:0000256" key="2">
    <source>
        <dbReference type="SAM" id="MobiDB-lite"/>
    </source>
</evidence>
<dbReference type="Gene3D" id="3.30.60.230">
    <property type="entry name" value="Lsr2, dimerization domain"/>
    <property type="match status" value="1"/>
</dbReference>
<dbReference type="GO" id="GO:0016746">
    <property type="term" value="F:acyltransferase activity"/>
    <property type="evidence" value="ECO:0007669"/>
    <property type="project" value="InterPro"/>
</dbReference>
<evidence type="ECO:0000313" key="6">
    <source>
        <dbReference type="EMBL" id="SYZ33211.1"/>
    </source>
</evidence>
<evidence type="ECO:0000259" key="3">
    <source>
        <dbReference type="Pfam" id="PF11774"/>
    </source>
</evidence>
<organism evidence="6 7">
    <name type="scientific">Propionibacterium australiense</name>
    <dbReference type="NCBI Taxonomy" id="119981"/>
    <lineage>
        <taxon>Bacteria</taxon>
        <taxon>Bacillati</taxon>
        <taxon>Actinomycetota</taxon>
        <taxon>Actinomycetes</taxon>
        <taxon>Propionibacteriales</taxon>
        <taxon>Propionibacteriaceae</taxon>
        <taxon>Propionibacterium</taxon>
    </lineage>
</organism>
<dbReference type="InterPro" id="IPR024412">
    <property type="entry name" value="Lsr2_dim_dom"/>
</dbReference>
<keyword evidence="7" id="KW-1185">Reference proteome</keyword>
<dbReference type="InterPro" id="IPR042261">
    <property type="entry name" value="Lsr2-like_dimerization"/>
</dbReference>
<dbReference type="AlphaFoldDB" id="A0A383S670"/>
<feature type="region of interest" description="Disordered" evidence="2">
    <location>
        <begin position="55"/>
        <end position="96"/>
    </location>
</feature>
<accession>A0A383S670</accession>
<dbReference type="EMBL" id="UNQJ01000006">
    <property type="protein sequence ID" value="SYZ33211.1"/>
    <property type="molecule type" value="Genomic_DNA"/>
</dbReference>
<proteinExistence type="predicted"/>
<reference evidence="5 8" key="3">
    <citation type="submission" date="2018-10" db="EMBL/GenBank/DDBJ databases">
        <title>Propionibacterium australiense Genome Sequencing and Assembly.</title>
        <authorList>
            <person name="Bernier A.-M."/>
            <person name="Bernard K."/>
        </authorList>
    </citation>
    <scope>NUCLEOTIDE SEQUENCE [LARGE SCALE GENOMIC DNA]</scope>
    <source>
        <strain evidence="5 8">NML98A078</strain>
    </source>
</reference>
<dbReference type="GO" id="GO:0003677">
    <property type="term" value="F:DNA binding"/>
    <property type="evidence" value="ECO:0007669"/>
    <property type="project" value="UniProtKB-KW"/>
</dbReference>
<dbReference type="Proteomes" id="UP000279336">
    <property type="component" value="Unassembled WGS sequence"/>
</dbReference>
<evidence type="ECO:0000313" key="5">
    <source>
        <dbReference type="EMBL" id="RLP10205.1"/>
    </source>
</evidence>
<dbReference type="InterPro" id="IPR055370">
    <property type="entry name" value="Lsr2_DNA-bd"/>
</dbReference>
<evidence type="ECO:0000313" key="7">
    <source>
        <dbReference type="Proteomes" id="UP000263928"/>
    </source>
</evidence>
<dbReference type="Pfam" id="PF23359">
    <property type="entry name" value="Lsr2_DNA-bd"/>
    <property type="match status" value="1"/>
</dbReference>
<evidence type="ECO:0000259" key="4">
    <source>
        <dbReference type="Pfam" id="PF23359"/>
    </source>
</evidence>
<feature type="compositionally biased region" description="Basic and acidic residues" evidence="2">
    <location>
        <begin position="81"/>
        <end position="96"/>
    </location>
</feature>
<dbReference type="Proteomes" id="UP000263928">
    <property type="component" value="Unassembled WGS sequence"/>
</dbReference>
<gene>
    <name evidence="5" type="ORF">D7U36_06465</name>
    <name evidence="6" type="ORF">PROPAUS_1128</name>
</gene>
<protein>
    <submittedName>
        <fullName evidence="6">LSR2-LIKE LSR2 ANTIGEN IMMUNE RESPONSE SIGNAL PLASMID LYSYL GP61</fullName>
    </submittedName>
    <submittedName>
        <fullName evidence="5">Lsr2 family protein</fullName>
    </submittedName>
</protein>
<feature type="domain" description="Lsr2 DNA-binding" evidence="4">
    <location>
        <begin position="73"/>
        <end position="106"/>
    </location>
</feature>
<keyword evidence="1" id="KW-0238">DNA-binding</keyword>
<reference evidence="7" key="2">
    <citation type="submission" date="2018-08" db="EMBL/GenBank/DDBJ databases">
        <authorList>
            <person name="Hornung B."/>
        </authorList>
    </citation>
    <scope>NUCLEOTIDE SEQUENCE [LARGE SCALE GENOMIC DNA]</scope>
</reference>
<name>A0A383S670_9ACTN</name>
<dbReference type="EMBL" id="RCIW01000008">
    <property type="protein sequence ID" value="RLP10205.1"/>
    <property type="molecule type" value="Genomic_DNA"/>
</dbReference>